<protein>
    <submittedName>
        <fullName evidence="6">Uncharacterized protein LOC107219014</fullName>
    </submittedName>
</protein>
<evidence type="ECO:0000256" key="3">
    <source>
        <dbReference type="SAM" id="MobiDB-lite"/>
    </source>
</evidence>
<feature type="compositionally biased region" description="Gly residues" evidence="3">
    <location>
        <begin position="163"/>
        <end position="178"/>
    </location>
</feature>
<dbReference type="GO" id="GO:0031012">
    <property type="term" value="C:extracellular matrix"/>
    <property type="evidence" value="ECO:0007669"/>
    <property type="project" value="TreeGrafter"/>
</dbReference>
<accession>A0A6J0BDV7</accession>
<evidence type="ECO:0000256" key="2">
    <source>
        <dbReference type="PROSITE-ProRule" id="PRU00497"/>
    </source>
</evidence>
<dbReference type="GO" id="GO:0042302">
    <property type="term" value="F:structural constituent of cuticle"/>
    <property type="evidence" value="ECO:0007669"/>
    <property type="project" value="UniProtKB-UniRule"/>
</dbReference>
<dbReference type="Pfam" id="PF00379">
    <property type="entry name" value="Chitin_bind_4"/>
    <property type="match status" value="1"/>
</dbReference>
<dbReference type="InParanoid" id="A0A6J0BDV7"/>
<gene>
    <name evidence="6" type="primary">LOC107219014</name>
</gene>
<dbReference type="PANTHER" id="PTHR12236:SF14">
    <property type="entry name" value="CUTICULAR PROTEIN 66CB"/>
    <property type="match status" value="1"/>
</dbReference>
<evidence type="ECO:0000313" key="5">
    <source>
        <dbReference type="Proteomes" id="UP000829291"/>
    </source>
</evidence>
<sequence length="222" mass="23986">MVSKLAVFALFALLATNARAGIVSLGHVGDGGSFHDAHSALTQSHATSFTHFHGPVEGPVYEVKVPHVPEHDEHAHLHGQHHQDHGYTLDYVAQPKYEFSYGVEDHHTGDIHGQKESRDGKTVRGEYSIHEPGGNIRTVKYHADKDGFHAVVHNSGSNDHSGGVYGGQGAHGVHGVHGGQEEQHNLDLGHTAPVHEEHQLEEYAVYQGQEVQASGHGATGYL</sequence>
<keyword evidence="1 2" id="KW-0193">Cuticle</keyword>
<feature type="chain" id="PRO_5026754920" evidence="4">
    <location>
        <begin position="21"/>
        <end position="222"/>
    </location>
</feature>
<dbReference type="GeneID" id="107219014"/>
<dbReference type="PANTHER" id="PTHR12236">
    <property type="entry name" value="STRUCTURAL CONTITUENT OF CUTICLE"/>
    <property type="match status" value="1"/>
</dbReference>
<dbReference type="PRINTS" id="PR00947">
    <property type="entry name" value="CUTICLE"/>
</dbReference>
<dbReference type="AlphaFoldDB" id="A0A6J0BDV7"/>
<organism evidence="6">
    <name type="scientific">Neodiprion lecontei</name>
    <name type="common">Redheaded pine sawfly</name>
    <dbReference type="NCBI Taxonomy" id="441921"/>
    <lineage>
        <taxon>Eukaryota</taxon>
        <taxon>Metazoa</taxon>
        <taxon>Ecdysozoa</taxon>
        <taxon>Arthropoda</taxon>
        <taxon>Hexapoda</taxon>
        <taxon>Insecta</taxon>
        <taxon>Pterygota</taxon>
        <taxon>Neoptera</taxon>
        <taxon>Endopterygota</taxon>
        <taxon>Hymenoptera</taxon>
        <taxon>Tenthredinoidea</taxon>
        <taxon>Diprionidae</taxon>
        <taxon>Diprioninae</taxon>
        <taxon>Neodiprion</taxon>
    </lineage>
</organism>
<dbReference type="RefSeq" id="XP_015512556.1">
    <property type="nucleotide sequence ID" value="XM_015657070.2"/>
</dbReference>
<reference evidence="6" key="1">
    <citation type="submission" date="2025-08" db="UniProtKB">
        <authorList>
            <consortium name="RefSeq"/>
        </authorList>
    </citation>
    <scope>IDENTIFICATION</scope>
    <source>
        <tissue evidence="6">Thorax and Abdomen</tissue>
    </source>
</reference>
<keyword evidence="5" id="KW-1185">Reference proteome</keyword>
<dbReference type="OrthoDB" id="6382835at2759"/>
<evidence type="ECO:0000256" key="4">
    <source>
        <dbReference type="SAM" id="SignalP"/>
    </source>
</evidence>
<dbReference type="PROSITE" id="PS51155">
    <property type="entry name" value="CHIT_BIND_RR_2"/>
    <property type="match status" value="1"/>
</dbReference>
<keyword evidence="4" id="KW-0732">Signal</keyword>
<dbReference type="InterPro" id="IPR051217">
    <property type="entry name" value="Insect_Cuticle_Struc_Prot"/>
</dbReference>
<dbReference type="Proteomes" id="UP000829291">
    <property type="component" value="Chromosome 6"/>
</dbReference>
<feature type="region of interest" description="Disordered" evidence="3">
    <location>
        <begin position="152"/>
        <end position="183"/>
    </location>
</feature>
<dbReference type="KEGG" id="nlo:107219014"/>
<proteinExistence type="predicted"/>
<evidence type="ECO:0000256" key="1">
    <source>
        <dbReference type="ARBA" id="ARBA00022460"/>
    </source>
</evidence>
<dbReference type="GO" id="GO:0005615">
    <property type="term" value="C:extracellular space"/>
    <property type="evidence" value="ECO:0007669"/>
    <property type="project" value="TreeGrafter"/>
</dbReference>
<feature type="signal peptide" evidence="4">
    <location>
        <begin position="1"/>
        <end position="20"/>
    </location>
</feature>
<dbReference type="InterPro" id="IPR000618">
    <property type="entry name" value="Insect_cuticle"/>
</dbReference>
<name>A0A6J0BDV7_NEOLC</name>
<evidence type="ECO:0000313" key="6">
    <source>
        <dbReference type="RefSeq" id="XP_015512556.1"/>
    </source>
</evidence>